<dbReference type="Pfam" id="PF15632">
    <property type="entry name" value="ATPgrasp_Ter"/>
    <property type="match status" value="1"/>
</dbReference>
<evidence type="ECO:0000313" key="3">
    <source>
        <dbReference type="EMBL" id="SFM25735.1"/>
    </source>
</evidence>
<accession>A0A1I4PDP2</accession>
<keyword evidence="1" id="KW-0067">ATP-binding</keyword>
<dbReference type="GO" id="GO:0046872">
    <property type="term" value="F:metal ion binding"/>
    <property type="evidence" value="ECO:0007669"/>
    <property type="project" value="InterPro"/>
</dbReference>
<dbReference type="STRING" id="334253.SAMN04487943_1115"/>
<dbReference type="AlphaFoldDB" id="A0A1I4PDP2"/>
<feature type="domain" description="ATP-grasp" evidence="2">
    <location>
        <begin position="111"/>
        <end position="283"/>
    </location>
</feature>
<dbReference type="GO" id="GO:0005524">
    <property type="term" value="F:ATP binding"/>
    <property type="evidence" value="ECO:0007669"/>
    <property type="project" value="UniProtKB-UniRule"/>
</dbReference>
<evidence type="ECO:0000259" key="2">
    <source>
        <dbReference type="PROSITE" id="PS50975"/>
    </source>
</evidence>
<dbReference type="InterPro" id="IPR011761">
    <property type="entry name" value="ATP-grasp"/>
</dbReference>
<sequence length="427" mass="49555">MKKRVAVFPAGTEIGLEVHRALSYSTHFELYGFSSTSDHAKYVYKNYDETLPYFNSESFITTLNNLLDKYSITYIYPAHDDVQLFLTENETKIHAKVITSTLNSVTICRSKLQTYQYFKKTEFVPKVYDEDNIPEIYPVFAKPDIGQGSKGVRLIKNKTEFKEVIGNKEKMAIVEYLPGEEYTVDCFTNYQGRLLTANMRNRKRIRNGISVNSQSLPLSKKVKDIAEKINASLQLNGAWFFQLKRDRNNEFKLLEIAPRISGTMGLSRNKGINFPLLSLFNFEKLDVSIINNEYDLEVDRALVSRYYLKFNYDTVYVDLDDTLIVDQKINTTLLMFLYQALNSDRSIILISKHDKNIDNTLLEYKINKNIFKDIVQLRQDEDKSGYMKSDHAIFIDDSFAERINVSNKRGIPVFDSSEVEGLIDWRR</sequence>
<dbReference type="PROSITE" id="PS50975">
    <property type="entry name" value="ATP_GRASP"/>
    <property type="match status" value="1"/>
</dbReference>
<dbReference type="Gene3D" id="3.30.470.20">
    <property type="entry name" value="ATP-grasp fold, B domain"/>
    <property type="match status" value="1"/>
</dbReference>
<name>A0A1I4PDP2_9BACI</name>
<evidence type="ECO:0000256" key="1">
    <source>
        <dbReference type="PROSITE-ProRule" id="PRU00409"/>
    </source>
</evidence>
<dbReference type="Gene3D" id="3.40.50.20">
    <property type="match status" value="1"/>
</dbReference>
<evidence type="ECO:0000313" key="4">
    <source>
        <dbReference type="Proteomes" id="UP000198565"/>
    </source>
</evidence>
<gene>
    <name evidence="3" type="ORF">SAMN04487943_1115</name>
</gene>
<proteinExistence type="predicted"/>
<dbReference type="RefSeq" id="WP_091484983.1">
    <property type="nucleotide sequence ID" value="NZ_FOTR01000011.1"/>
</dbReference>
<dbReference type="EMBL" id="FOTR01000011">
    <property type="protein sequence ID" value="SFM25735.1"/>
    <property type="molecule type" value="Genomic_DNA"/>
</dbReference>
<dbReference type="SUPFAM" id="SSF56059">
    <property type="entry name" value="Glutathione synthetase ATP-binding domain-like"/>
    <property type="match status" value="1"/>
</dbReference>
<organism evidence="3 4">
    <name type="scientific">Gracilibacillus orientalis</name>
    <dbReference type="NCBI Taxonomy" id="334253"/>
    <lineage>
        <taxon>Bacteria</taxon>
        <taxon>Bacillati</taxon>
        <taxon>Bacillota</taxon>
        <taxon>Bacilli</taxon>
        <taxon>Bacillales</taxon>
        <taxon>Bacillaceae</taxon>
        <taxon>Gracilibacillus</taxon>
    </lineage>
</organism>
<dbReference type="Proteomes" id="UP000198565">
    <property type="component" value="Unassembled WGS sequence"/>
</dbReference>
<protein>
    <submittedName>
        <fullName evidence="3">ATP-grasp domain-containing protein</fullName>
    </submittedName>
</protein>
<keyword evidence="4" id="KW-1185">Reference proteome</keyword>
<reference evidence="4" key="1">
    <citation type="submission" date="2016-10" db="EMBL/GenBank/DDBJ databases">
        <authorList>
            <person name="Varghese N."/>
            <person name="Submissions S."/>
        </authorList>
    </citation>
    <scope>NUCLEOTIDE SEQUENCE [LARGE SCALE GENOMIC DNA]</scope>
    <source>
        <strain evidence="4">CGMCC 1.4250</strain>
    </source>
</reference>
<dbReference type="OrthoDB" id="9803907at2"/>
<keyword evidence="1" id="KW-0547">Nucleotide-binding</keyword>